<feature type="non-terminal residue" evidence="8">
    <location>
        <position position="1"/>
    </location>
</feature>
<comment type="function">
    <text evidence="7">Mitochondrial ribosome (mitoribosome) assembly factor. Binds at the interface of the head and body domains of the mitochondrial small ribosomal subunit (mt-SSU), occluding the mRNA channel and preventing compaction of the head domain towards the body. Probable inactive methyltransferase: retains the characteristic folding and ability to bind S-adenosyl-L-methionine, but it probably lost its methyltransferase activity.</text>
</comment>
<dbReference type="GO" id="GO:0006412">
    <property type="term" value="P:translation"/>
    <property type="evidence" value="ECO:0007669"/>
    <property type="project" value="InterPro"/>
</dbReference>
<evidence type="ECO:0000256" key="5">
    <source>
        <dbReference type="ARBA" id="ARBA00023014"/>
    </source>
</evidence>
<keyword evidence="4" id="KW-0408">Iron</keyword>
<name>A0A4P9YF70_ROZAC</name>
<evidence type="ECO:0000256" key="1">
    <source>
        <dbReference type="ARBA" id="ARBA00004173"/>
    </source>
</evidence>
<evidence type="ECO:0000313" key="8">
    <source>
        <dbReference type="EMBL" id="RKP18066.1"/>
    </source>
</evidence>
<dbReference type="GO" id="GO:0003735">
    <property type="term" value="F:structural constituent of ribosome"/>
    <property type="evidence" value="ECO:0007669"/>
    <property type="project" value="TreeGrafter"/>
</dbReference>
<keyword evidence="6" id="KW-0496">Mitochondrion</keyword>
<dbReference type="InterPro" id="IPR015324">
    <property type="entry name" value="Ribosomal_Rsm22-like"/>
</dbReference>
<keyword evidence="3" id="KW-0809">Transit peptide</keyword>
<evidence type="ECO:0000313" key="9">
    <source>
        <dbReference type="Proteomes" id="UP000281549"/>
    </source>
</evidence>
<evidence type="ECO:0000256" key="7">
    <source>
        <dbReference type="ARBA" id="ARBA00045681"/>
    </source>
</evidence>
<comment type="subcellular location">
    <subcellularLocation>
        <location evidence="1">Mitochondrion</location>
    </subcellularLocation>
</comment>
<sequence length="248" mass="28999">ETIKEPRHDIVISSFVLLEIPEEKTRLEFYDRLWNQTSDFLVLIERGSPQGFKYIAEARKYLLERENGPMQGLYTSMDENGEESIYKIVPQLKGERAHVFAPCPHDGICPILKLKNYCHFQVNSRLTKFQFSYVVLRKKPRPDNEHNADLTFPENLANKSAHWPRITRETMKRGGHVIVDVCDNDATMKRLLCTKTQGTSVFKESRKSRWGDLWPHESKSKPREITDWDRGNNNLTKYINLFLGKSQE</sequence>
<dbReference type="Proteomes" id="UP000281549">
    <property type="component" value="Unassembled WGS sequence"/>
</dbReference>
<dbReference type="PANTHER" id="PTHR13184:SF5">
    <property type="entry name" value="METHYLTRANSFERASE-LIKE PROTEIN 17, MITOCHONDRIAL"/>
    <property type="match status" value="1"/>
</dbReference>
<dbReference type="GO" id="GO:0051536">
    <property type="term" value="F:iron-sulfur cluster binding"/>
    <property type="evidence" value="ECO:0007669"/>
    <property type="project" value="UniProtKB-KW"/>
</dbReference>
<dbReference type="Pfam" id="PF09243">
    <property type="entry name" value="Rsm22"/>
    <property type="match status" value="2"/>
</dbReference>
<keyword evidence="5" id="KW-0411">Iron-sulfur</keyword>
<dbReference type="AlphaFoldDB" id="A0A4P9YF70"/>
<proteinExistence type="predicted"/>
<evidence type="ECO:0000256" key="2">
    <source>
        <dbReference type="ARBA" id="ARBA00022723"/>
    </source>
</evidence>
<dbReference type="GO" id="GO:0005763">
    <property type="term" value="C:mitochondrial small ribosomal subunit"/>
    <property type="evidence" value="ECO:0007669"/>
    <property type="project" value="TreeGrafter"/>
</dbReference>
<organism evidence="8 9">
    <name type="scientific">Rozella allomycis (strain CSF55)</name>
    <dbReference type="NCBI Taxonomy" id="988480"/>
    <lineage>
        <taxon>Eukaryota</taxon>
        <taxon>Fungi</taxon>
        <taxon>Fungi incertae sedis</taxon>
        <taxon>Cryptomycota</taxon>
        <taxon>Cryptomycota incertae sedis</taxon>
        <taxon>Rozella</taxon>
    </lineage>
</organism>
<evidence type="ECO:0000256" key="6">
    <source>
        <dbReference type="ARBA" id="ARBA00023128"/>
    </source>
</evidence>
<dbReference type="GO" id="GO:0046872">
    <property type="term" value="F:metal ion binding"/>
    <property type="evidence" value="ECO:0007669"/>
    <property type="project" value="UniProtKB-KW"/>
</dbReference>
<reference evidence="9" key="1">
    <citation type="journal article" date="2018" name="Nat. Microbiol.">
        <title>Leveraging single-cell genomics to expand the fungal tree of life.</title>
        <authorList>
            <person name="Ahrendt S.R."/>
            <person name="Quandt C.A."/>
            <person name="Ciobanu D."/>
            <person name="Clum A."/>
            <person name="Salamov A."/>
            <person name="Andreopoulos B."/>
            <person name="Cheng J.F."/>
            <person name="Woyke T."/>
            <person name="Pelin A."/>
            <person name="Henrissat B."/>
            <person name="Reynolds N.K."/>
            <person name="Benny G.L."/>
            <person name="Smith M.E."/>
            <person name="James T.Y."/>
            <person name="Grigoriev I.V."/>
        </authorList>
    </citation>
    <scope>NUCLEOTIDE SEQUENCE [LARGE SCALE GENOMIC DNA]</scope>
    <source>
        <strain evidence="9">CSF55</strain>
    </source>
</reference>
<accession>A0A4P9YF70</accession>
<evidence type="ECO:0008006" key="10">
    <source>
        <dbReference type="Google" id="ProtNLM"/>
    </source>
</evidence>
<gene>
    <name evidence="8" type="ORF">ROZALSC1DRAFT_23593</name>
</gene>
<protein>
    <recommendedName>
        <fullName evidence="10">Rsm22-domain-containing protein</fullName>
    </recommendedName>
</protein>
<keyword evidence="2" id="KW-0479">Metal-binding</keyword>
<evidence type="ECO:0000256" key="3">
    <source>
        <dbReference type="ARBA" id="ARBA00022946"/>
    </source>
</evidence>
<dbReference type="PANTHER" id="PTHR13184">
    <property type="entry name" value="37S RIBOSOMAL PROTEIN S22"/>
    <property type="match status" value="1"/>
</dbReference>
<evidence type="ECO:0000256" key="4">
    <source>
        <dbReference type="ARBA" id="ARBA00023004"/>
    </source>
</evidence>
<dbReference type="GO" id="GO:0008168">
    <property type="term" value="F:methyltransferase activity"/>
    <property type="evidence" value="ECO:0007669"/>
    <property type="project" value="InterPro"/>
</dbReference>
<dbReference type="EMBL" id="ML005573">
    <property type="protein sequence ID" value="RKP18066.1"/>
    <property type="molecule type" value="Genomic_DNA"/>
</dbReference>
<dbReference type="InterPro" id="IPR052571">
    <property type="entry name" value="Mt_RNA_Methyltransferase"/>
</dbReference>